<evidence type="ECO:0000256" key="1">
    <source>
        <dbReference type="SAM" id="Coils"/>
    </source>
</evidence>
<dbReference type="Proteomes" id="UP001239782">
    <property type="component" value="Chromosome"/>
</dbReference>
<dbReference type="InterPro" id="IPR019934">
    <property type="entry name" value="CHP03545"/>
</dbReference>
<dbReference type="RefSeq" id="WP_309202055.1">
    <property type="nucleotide sequence ID" value="NZ_CP133548.1"/>
</dbReference>
<proteinExistence type="predicted"/>
<organism evidence="2 3">
    <name type="scientific">Pleionea litopenaei</name>
    <dbReference type="NCBI Taxonomy" id="3070815"/>
    <lineage>
        <taxon>Bacteria</taxon>
        <taxon>Pseudomonadati</taxon>
        <taxon>Pseudomonadota</taxon>
        <taxon>Gammaproteobacteria</taxon>
        <taxon>Oceanospirillales</taxon>
        <taxon>Pleioneaceae</taxon>
        <taxon>Pleionea</taxon>
    </lineage>
</organism>
<gene>
    <name evidence="2" type="ORF">Q9312_17015</name>
</gene>
<protein>
    <submittedName>
        <fullName evidence="2">TIGR03545 family protein</fullName>
    </submittedName>
</protein>
<feature type="coiled-coil region" evidence="1">
    <location>
        <begin position="517"/>
        <end position="559"/>
    </location>
</feature>
<name>A0AA51X6J6_9GAMM</name>
<dbReference type="NCBIfam" id="TIGR03545">
    <property type="entry name" value="TIGR03545 family protein"/>
    <property type="match status" value="1"/>
</dbReference>
<evidence type="ECO:0000313" key="3">
    <source>
        <dbReference type="Proteomes" id="UP001239782"/>
    </source>
</evidence>
<dbReference type="EMBL" id="CP133548">
    <property type="protein sequence ID" value="WMS86919.1"/>
    <property type="molecule type" value="Genomic_DNA"/>
</dbReference>
<feature type="coiled-coil region" evidence="1">
    <location>
        <begin position="188"/>
        <end position="237"/>
    </location>
</feature>
<reference evidence="2 3" key="1">
    <citation type="submission" date="2023-08" db="EMBL/GenBank/DDBJ databases">
        <title>Pleionea litopenaei sp. nov., isolated from stomach of juvenile Litopenaeus vannamei.</title>
        <authorList>
            <person name="Rho A.M."/>
            <person name="Hwang C.Y."/>
        </authorList>
    </citation>
    <scope>NUCLEOTIDE SEQUENCE [LARGE SCALE GENOMIC DNA]</scope>
    <source>
        <strain evidence="2 3">HL-JVS1</strain>
    </source>
</reference>
<sequence>MKIFRLSGIFILLFVCGLTWALIAFLAGSWIEESVEQQGSQINGATVSVSSSRLGWMLNSLNIESLQIANPSDLNKNRIEIGQLKFGVNLASLFKQQLHVDELVITDVRLNQPRKSPAQLVDSGAWSPNNWQWPKAVMEEAKSVDTDALLKQVNIRSPEMYQQFSSDLTATKARWQQQQSELPDSSTLEQWKAEYNQLQEALKKAKGLEKIAKAKELKDLVKKIDQAKNRIDDFRKAIVSDTQSSKQKWRQLQAQVTKDTELAMSIVSLSPEGIQHLAASFLGEDIAHWVKLAMDNSALVSRLGAAKENEKETPEPRTGIDVNLTGEEPLPDVWIQKALLGGDFRLGDVSGRLTGEAVNLSSQLVAGKPLTSSIDLTVPQTSKDGIEKRALAATGNLKFMLKKQQNGAALQGDVALNNWPIDNWTIGSGGLNLTDVKAQVRASLEHIGAQSKLKFDIQLTDFIVNSPKDLSGVSKTFAEILQENKKIILTVLVVQHEKEMKTNISSNLDKLFFAKIKDQYQSKADNTKAELRDKIDAQLKDTRSKIEQQLSGLSDLEKQVSDKLQELDGLK</sequence>
<accession>A0AA51X6J6</accession>
<keyword evidence="3" id="KW-1185">Reference proteome</keyword>
<dbReference type="KEGG" id="plei:Q9312_17015"/>
<dbReference type="AlphaFoldDB" id="A0AA51X6J6"/>
<keyword evidence="1" id="KW-0175">Coiled coil</keyword>
<evidence type="ECO:0000313" key="2">
    <source>
        <dbReference type="EMBL" id="WMS86919.1"/>
    </source>
</evidence>